<evidence type="ECO:0000256" key="2">
    <source>
        <dbReference type="ARBA" id="ARBA00022603"/>
    </source>
</evidence>
<dbReference type="Gene3D" id="3.40.50.150">
    <property type="entry name" value="Vaccinia Virus protein VP39"/>
    <property type="match status" value="1"/>
</dbReference>
<proteinExistence type="inferred from homology"/>
<comment type="function">
    <text evidence="4">Exhibits S-adenosyl-L-methionine-dependent methyltransferase activity.</text>
</comment>
<dbReference type="PANTHER" id="PTHR43619">
    <property type="entry name" value="S-ADENOSYL-L-METHIONINE-DEPENDENT METHYLTRANSFERASE YKTD-RELATED"/>
    <property type="match status" value="1"/>
</dbReference>
<evidence type="ECO:0000256" key="1">
    <source>
        <dbReference type="ARBA" id="ARBA00008138"/>
    </source>
</evidence>
<dbReference type="InterPro" id="IPR029063">
    <property type="entry name" value="SAM-dependent_MTases_sf"/>
</dbReference>
<dbReference type="AlphaFoldDB" id="A0A2N7W4N8"/>
<dbReference type="EMBL" id="PNYB01000010">
    <property type="protein sequence ID" value="PMS24367.1"/>
    <property type="molecule type" value="Genomic_DNA"/>
</dbReference>
<gene>
    <name evidence="5" type="ORF">C0Z19_13935</name>
</gene>
<dbReference type="GO" id="GO:0008168">
    <property type="term" value="F:methyltransferase activity"/>
    <property type="evidence" value="ECO:0007669"/>
    <property type="project" value="UniProtKB-UniRule"/>
</dbReference>
<comment type="similarity">
    <text evidence="1 4">Belongs to the UPF0677 family.</text>
</comment>
<dbReference type="InterPro" id="IPR011610">
    <property type="entry name" value="SAM_mthyl_Trfase_ML2640-like"/>
</dbReference>
<evidence type="ECO:0000256" key="3">
    <source>
        <dbReference type="ARBA" id="ARBA00022679"/>
    </source>
</evidence>
<dbReference type="Proteomes" id="UP000235347">
    <property type="component" value="Unassembled WGS sequence"/>
</dbReference>
<evidence type="ECO:0000256" key="4">
    <source>
        <dbReference type="RuleBase" id="RU362030"/>
    </source>
</evidence>
<organism evidence="5 6">
    <name type="scientific">Trinickia soli</name>
    <dbReference type="NCBI Taxonomy" id="380675"/>
    <lineage>
        <taxon>Bacteria</taxon>
        <taxon>Pseudomonadati</taxon>
        <taxon>Pseudomonadota</taxon>
        <taxon>Betaproteobacteria</taxon>
        <taxon>Burkholderiales</taxon>
        <taxon>Burkholderiaceae</taxon>
        <taxon>Trinickia</taxon>
    </lineage>
</organism>
<keyword evidence="4" id="KW-0949">S-adenosyl-L-methionine</keyword>
<sequence>MRADRTSLTAEYVAMHRAAHQLLDVPAIFDDPFAVVVTDPRFARALLADPEPERPRLAPGRRAFLAARSRYAEDRLALAVEQGCEQYVVLGAGLDTFCLRNGDQALRVFEIDHPATQAIKLARLREAGVGMPARTSFYAADFTHQSLREILHEAGVDHGRRIFVSWLGVAQYLPTETVRAALQDIGSFGSQVEIVFDYTLHYDLQSAAQRSVFDKWRSLADLEGEPFRSMFTPDEVMALCASAGFSAVRTESLDELNARYCAAGYNGLQIEGFNQLAYAAARIPSP</sequence>
<reference evidence="5 6" key="1">
    <citation type="submission" date="2018-01" db="EMBL/GenBank/DDBJ databases">
        <title>Whole genome analyses suggest that Burkholderia sensu lato contains two further novel genera in the rhizoxinica-symbiotica group Mycetohabitans gen. nov., and Trinickia gen. nov.: implications for the evolution of diazotrophy and nodulation in the Burkholderiaceae.</title>
        <authorList>
            <person name="Estrada-de los Santos P."/>
            <person name="Palmer M."/>
            <person name="Chavez-Ramirez B."/>
            <person name="Beukes C."/>
            <person name="Steenkamp E.T."/>
            <person name="Hirsch A.M."/>
            <person name="Manyaka P."/>
            <person name="Maluk M."/>
            <person name="Lafos M."/>
            <person name="Crook M."/>
            <person name="Gross E."/>
            <person name="Simon M.F."/>
            <person name="Bueno dos Reis Junior F."/>
            <person name="Poole P.S."/>
            <person name="Venter S.N."/>
            <person name="James E.K."/>
        </authorList>
    </citation>
    <scope>NUCLEOTIDE SEQUENCE [LARGE SCALE GENOMIC DNA]</scope>
    <source>
        <strain evidence="5 6">GP25-8</strain>
    </source>
</reference>
<comment type="caution">
    <text evidence="5">The sequence shown here is derived from an EMBL/GenBank/DDBJ whole genome shotgun (WGS) entry which is preliminary data.</text>
</comment>
<dbReference type="NCBIfam" id="TIGR00027">
    <property type="entry name" value="mthyl_TIGR00027"/>
    <property type="match status" value="1"/>
</dbReference>
<protein>
    <recommendedName>
        <fullName evidence="4">S-adenosyl-L-methionine-dependent methyltransferase</fullName>
        <ecNumber evidence="4">2.1.1.-</ecNumber>
    </recommendedName>
</protein>
<dbReference type="RefSeq" id="WP_102610418.1">
    <property type="nucleotide sequence ID" value="NZ_CADIKD010000007.1"/>
</dbReference>
<keyword evidence="6" id="KW-1185">Reference proteome</keyword>
<dbReference type="InterPro" id="IPR007213">
    <property type="entry name" value="Ppm1/Ppm2/Tcmp"/>
</dbReference>
<evidence type="ECO:0000313" key="6">
    <source>
        <dbReference type="Proteomes" id="UP000235347"/>
    </source>
</evidence>
<dbReference type="SUPFAM" id="SSF53335">
    <property type="entry name" value="S-adenosyl-L-methionine-dependent methyltransferases"/>
    <property type="match status" value="1"/>
</dbReference>
<dbReference type="Pfam" id="PF04072">
    <property type="entry name" value="LCM"/>
    <property type="match status" value="1"/>
</dbReference>
<dbReference type="GO" id="GO:0032259">
    <property type="term" value="P:methylation"/>
    <property type="evidence" value="ECO:0007669"/>
    <property type="project" value="UniProtKB-KW"/>
</dbReference>
<name>A0A2N7W4N8_9BURK</name>
<evidence type="ECO:0000313" key="5">
    <source>
        <dbReference type="EMBL" id="PMS24367.1"/>
    </source>
</evidence>
<dbReference type="PANTHER" id="PTHR43619:SF2">
    <property type="entry name" value="S-ADENOSYL-L-METHIONINE-DEPENDENT METHYLTRANSFERASES SUPERFAMILY PROTEIN"/>
    <property type="match status" value="1"/>
</dbReference>
<dbReference type="EC" id="2.1.1.-" evidence="4"/>
<keyword evidence="2 4" id="KW-0489">Methyltransferase</keyword>
<keyword evidence="3 5" id="KW-0808">Transferase</keyword>
<accession>A0A2N7W4N8</accession>